<dbReference type="KEGG" id="nsh:GXM_07280"/>
<reference evidence="1 2" key="1">
    <citation type="submission" date="2019-10" db="EMBL/GenBank/DDBJ databases">
        <title>Genomic and transcriptomic insights into the perfect genentic adaptation of a filamentous nitrogen-fixing cyanobacterium to rice fields.</title>
        <authorList>
            <person name="Chen Z."/>
        </authorList>
    </citation>
    <scope>NUCLEOTIDE SEQUENCE [LARGE SCALE GENOMIC DNA]</scope>
    <source>
        <strain evidence="1">CCNUC1</strain>
    </source>
</reference>
<dbReference type="Proteomes" id="UP000326678">
    <property type="component" value="Chromosome Gxm2"/>
</dbReference>
<protein>
    <submittedName>
        <fullName evidence="1">Uncharacterized protein</fullName>
    </submittedName>
</protein>
<dbReference type="EMBL" id="CP045227">
    <property type="protein sequence ID" value="QFS49786.1"/>
    <property type="molecule type" value="Genomic_DNA"/>
</dbReference>
<accession>A0A5P8WC71</accession>
<name>A0A5P8WC71_9NOSO</name>
<dbReference type="AlphaFoldDB" id="A0A5P8WC71"/>
<evidence type="ECO:0000313" key="1">
    <source>
        <dbReference type="EMBL" id="QFS49786.1"/>
    </source>
</evidence>
<proteinExistence type="predicted"/>
<sequence length="39" mass="4552">MLHDVKSIFLFQSGNRCSTLLQERSPALDQQQKLVFFIL</sequence>
<gene>
    <name evidence="1" type="ORF">GXM_07280</name>
</gene>
<evidence type="ECO:0000313" key="2">
    <source>
        <dbReference type="Proteomes" id="UP000326678"/>
    </source>
</evidence>
<organism evidence="1 2">
    <name type="scientific">Nostoc sphaeroides CCNUC1</name>
    <dbReference type="NCBI Taxonomy" id="2653204"/>
    <lineage>
        <taxon>Bacteria</taxon>
        <taxon>Bacillati</taxon>
        <taxon>Cyanobacteriota</taxon>
        <taxon>Cyanophyceae</taxon>
        <taxon>Nostocales</taxon>
        <taxon>Nostocaceae</taxon>
        <taxon>Nostoc</taxon>
    </lineage>
</organism>
<keyword evidence="2" id="KW-1185">Reference proteome</keyword>